<dbReference type="PROSITE" id="PS00102">
    <property type="entry name" value="PHOSPHORYLASE"/>
    <property type="match status" value="1"/>
</dbReference>
<dbReference type="FunFam" id="3.40.50.2000:FF:000003">
    <property type="entry name" value="Alpha-1,4 glucan phosphorylase"/>
    <property type="match status" value="1"/>
</dbReference>
<evidence type="ECO:0000256" key="5">
    <source>
        <dbReference type="ARBA" id="ARBA00022490"/>
    </source>
</evidence>
<evidence type="ECO:0000313" key="15">
    <source>
        <dbReference type="Proteomes" id="UP000315434"/>
    </source>
</evidence>
<name>A0A546XC69_RHIRH</name>
<accession>A0A546XC69</accession>
<evidence type="ECO:0000256" key="12">
    <source>
        <dbReference type="PIRSR" id="PIRSR000460-1"/>
    </source>
</evidence>
<dbReference type="PIRSF" id="PIRSF000460">
    <property type="entry name" value="Pprylas_GlgP"/>
    <property type="match status" value="1"/>
</dbReference>
<dbReference type="NCBIfam" id="TIGR02093">
    <property type="entry name" value="P_ylase"/>
    <property type="match status" value="1"/>
</dbReference>
<comment type="cofactor">
    <cofactor evidence="2 13">
        <name>pyridoxal 5'-phosphate</name>
        <dbReference type="ChEBI" id="CHEBI:597326"/>
    </cofactor>
</comment>
<dbReference type="EC" id="2.4.1.1" evidence="13"/>
<dbReference type="GO" id="GO:0030170">
    <property type="term" value="F:pyridoxal phosphate binding"/>
    <property type="evidence" value="ECO:0007669"/>
    <property type="project" value="InterPro"/>
</dbReference>
<organism evidence="14 15">
    <name type="scientific">Rhizobium rhizogenes</name>
    <name type="common">Agrobacterium rhizogenes</name>
    <dbReference type="NCBI Taxonomy" id="359"/>
    <lineage>
        <taxon>Bacteria</taxon>
        <taxon>Pseudomonadati</taxon>
        <taxon>Pseudomonadota</taxon>
        <taxon>Alphaproteobacteria</taxon>
        <taxon>Hyphomicrobiales</taxon>
        <taxon>Rhizobiaceae</taxon>
        <taxon>Rhizobium/Agrobacterium group</taxon>
        <taxon>Rhizobium</taxon>
    </lineage>
</organism>
<dbReference type="PANTHER" id="PTHR11468:SF3">
    <property type="entry name" value="GLYCOGEN PHOSPHORYLASE, LIVER FORM"/>
    <property type="match status" value="1"/>
</dbReference>
<keyword evidence="9 12" id="KW-0663">Pyridoxal phosphate</keyword>
<keyword evidence="10 13" id="KW-0119">Carbohydrate metabolism</keyword>
<keyword evidence="7 13" id="KW-0328">Glycosyltransferase</keyword>
<evidence type="ECO:0000256" key="7">
    <source>
        <dbReference type="ARBA" id="ARBA00022676"/>
    </source>
</evidence>
<evidence type="ECO:0000256" key="6">
    <source>
        <dbReference type="ARBA" id="ARBA00022533"/>
    </source>
</evidence>
<dbReference type="InterPro" id="IPR035090">
    <property type="entry name" value="Pyridoxal_P_attach_site"/>
</dbReference>
<dbReference type="FunFam" id="3.40.50.2000:FF:000153">
    <property type="entry name" value="Alpha-1,4 glucan phosphorylase"/>
    <property type="match status" value="1"/>
</dbReference>
<evidence type="ECO:0000313" key="14">
    <source>
        <dbReference type="EMBL" id="TRA98345.1"/>
    </source>
</evidence>
<dbReference type="Proteomes" id="UP000315434">
    <property type="component" value="Unassembled WGS sequence"/>
</dbReference>
<evidence type="ECO:0000256" key="4">
    <source>
        <dbReference type="ARBA" id="ARBA00006047"/>
    </source>
</evidence>
<evidence type="ECO:0000256" key="13">
    <source>
        <dbReference type="RuleBase" id="RU000587"/>
    </source>
</evidence>
<dbReference type="CDD" id="cd04300">
    <property type="entry name" value="GT35_Glycogen_Phosphorylase"/>
    <property type="match status" value="1"/>
</dbReference>
<dbReference type="GO" id="GO:0005980">
    <property type="term" value="P:glycogen catabolic process"/>
    <property type="evidence" value="ECO:0007669"/>
    <property type="project" value="TreeGrafter"/>
</dbReference>
<dbReference type="GO" id="GO:0008184">
    <property type="term" value="F:glycogen phosphorylase activity"/>
    <property type="evidence" value="ECO:0007669"/>
    <property type="project" value="InterPro"/>
</dbReference>
<feature type="modified residue" description="N6-(pyridoxal phosphate)lysine" evidence="12">
    <location>
        <position position="673"/>
    </location>
</feature>
<comment type="caution">
    <text evidence="14">The sequence shown here is derived from an EMBL/GenBank/DDBJ whole genome shotgun (WGS) entry which is preliminary data.</text>
</comment>
<dbReference type="EMBL" id="SGNY01000007">
    <property type="protein sequence ID" value="TRA98345.1"/>
    <property type="molecule type" value="Genomic_DNA"/>
</dbReference>
<dbReference type="Pfam" id="PF00343">
    <property type="entry name" value="Phosphorylase"/>
    <property type="match status" value="1"/>
</dbReference>
<comment type="function">
    <text evidence="11">Phosphorylase is an important allosteric enzyme in carbohydrate metabolism. Enzymes from different sources differ in their regulatory mechanisms and in their natural substrates. However, all known phosphorylases share catalytic and structural properties.</text>
</comment>
<dbReference type="InterPro" id="IPR011833">
    <property type="entry name" value="Glycg_phsphrylas"/>
</dbReference>
<protein>
    <recommendedName>
        <fullName evidence="13">Alpha-1,4 glucan phosphorylase</fullName>
        <ecNumber evidence="13">2.4.1.1</ecNumber>
    </recommendedName>
</protein>
<keyword evidence="6" id="KW-0021">Allosteric enzyme</keyword>
<evidence type="ECO:0000256" key="11">
    <source>
        <dbReference type="ARBA" id="ARBA00025174"/>
    </source>
</evidence>
<evidence type="ECO:0000256" key="3">
    <source>
        <dbReference type="ARBA" id="ARBA00004496"/>
    </source>
</evidence>
<dbReference type="PANTHER" id="PTHR11468">
    <property type="entry name" value="GLYCOGEN PHOSPHORYLASE"/>
    <property type="match status" value="1"/>
</dbReference>
<gene>
    <name evidence="14" type="ORF">EXN68_19695</name>
</gene>
<comment type="subcellular location">
    <subcellularLocation>
        <location evidence="3">Cytoplasm</location>
    </subcellularLocation>
</comment>
<keyword evidence="5" id="KW-0963">Cytoplasm</keyword>
<keyword evidence="8 13" id="KW-0808">Transferase</keyword>
<evidence type="ECO:0000256" key="10">
    <source>
        <dbReference type="ARBA" id="ARBA00023277"/>
    </source>
</evidence>
<dbReference type="RefSeq" id="WP_142842467.1">
    <property type="nucleotide sequence ID" value="NZ_JAPZAA010000003.1"/>
</dbReference>
<evidence type="ECO:0000256" key="1">
    <source>
        <dbReference type="ARBA" id="ARBA00001275"/>
    </source>
</evidence>
<dbReference type="InterPro" id="IPR000811">
    <property type="entry name" value="Glyco_trans_35"/>
</dbReference>
<comment type="function">
    <text evidence="13">Allosteric enzyme that catalyzes the rate-limiting step in glycogen catabolism, the phosphorolytic cleavage of glycogen to produce glucose-1-phosphate, and plays a central role in maintaining cellular and organismal glucose homeostasis.</text>
</comment>
<dbReference type="SUPFAM" id="SSF53756">
    <property type="entry name" value="UDP-Glycosyltransferase/glycogen phosphorylase"/>
    <property type="match status" value="1"/>
</dbReference>
<dbReference type="GO" id="GO:0005737">
    <property type="term" value="C:cytoplasm"/>
    <property type="evidence" value="ECO:0007669"/>
    <property type="project" value="UniProtKB-SubCell"/>
</dbReference>
<dbReference type="AlphaFoldDB" id="A0A546XC69"/>
<reference evidence="14 15" key="1">
    <citation type="journal article" date="2019" name="Appl. Microbiol. Biotechnol.">
        <title>Differential efficiency of wild type rhizogenic strains for rol gene transformation of plants.</title>
        <authorList>
            <person name="Desmet S."/>
            <person name="De Keyser E."/>
            <person name="Van Vaerenbergh J."/>
            <person name="Baeyen S."/>
            <person name="Van Huylenbroeck J."/>
            <person name="Geelen D."/>
            <person name="Dhooghe E."/>
        </authorList>
    </citation>
    <scope>NUCLEOTIDE SEQUENCE [LARGE SCALE GENOMIC DNA]</scope>
    <source>
        <strain evidence="14 15">GBBC3284</strain>
    </source>
</reference>
<comment type="similarity">
    <text evidence="4 13">Belongs to the glycogen phosphorylase family.</text>
</comment>
<sequence>MINNLNAADLPRPAPRSSNPEIMAAEIIERLTYRIGKDVKVAKPHDWLTATILVVRDRIIDKWMESTRKAYANNSKRVYYLSLEFLIGRLMRDAISNIGLMHEIRDALSSLGVDLDVIAGLEPDAALGNGGLGRLAACFMESMATVDIPAYGYGIRYVHGLFRQQMADGWQVELPETWLAHGNPWEFERRESSYEIGFGGSVETIGGYEDPQRFVWKPAERVIAMAYDTPVVGWRGTRVNTLRLWSAQPIDPILLAAFNAGDHIGALRESNKAESLTRVLYPADATPAGQELRLRQEFFFSSASLQDILRRHLQQYPDFTSLPDKVSIQLNDTHPAISICEMMRLLCDVHGLEFDDAWKITQGTFSYTNHTLLPEALESWPVPLLERLLPRHMQIVYAINANTLVYARKEKKMADQQIRSISLIDEGGERRVRMGNLAFIGSHSINGVSALHTELMKETVFADLHGLYPDRINNKTNGITPRRWLMQCNPGLTGLVREAIGDDFLDDAEKLTALDRFADDAGFREKFAEVKRLNKVRLANTVAQRMGIRVDPSAMFDIQIKRIHEYKRQLLNLVETVALYDQIRSHPELEWVPRVKFFAGKAAPSYHNAKLIIKLANDIARVINNDPAVRGLLKVVFIPNYNVSLAEIMVPAADLSEQISTAGMEASGTGNMKFALNGALTIGTLDGANVEMLEHVGADNIVIFGMTAEEVAKARAEGHNPRAIIEQSAELSQALSSIASGVFSPDDRSRFAGLIDGIYNSDWFMVAADFDAYADAQRKVDAIWSDQDSWNTKTVRNTARMGWFSSDRTIRQYATEIWRA</sequence>
<evidence type="ECO:0000256" key="9">
    <source>
        <dbReference type="ARBA" id="ARBA00022898"/>
    </source>
</evidence>
<evidence type="ECO:0000256" key="2">
    <source>
        <dbReference type="ARBA" id="ARBA00001933"/>
    </source>
</evidence>
<evidence type="ECO:0000256" key="8">
    <source>
        <dbReference type="ARBA" id="ARBA00022679"/>
    </source>
</evidence>
<comment type="catalytic activity">
    <reaction evidence="1 13">
        <text>[(1-&gt;4)-alpha-D-glucosyl](n) + phosphate = [(1-&gt;4)-alpha-D-glucosyl](n-1) + alpha-D-glucose 1-phosphate</text>
        <dbReference type="Rhea" id="RHEA:41732"/>
        <dbReference type="Rhea" id="RHEA-COMP:9584"/>
        <dbReference type="Rhea" id="RHEA-COMP:9586"/>
        <dbReference type="ChEBI" id="CHEBI:15444"/>
        <dbReference type="ChEBI" id="CHEBI:43474"/>
        <dbReference type="ChEBI" id="CHEBI:58601"/>
        <dbReference type="EC" id="2.4.1.1"/>
    </reaction>
</comment>
<proteinExistence type="inferred from homology"/>
<dbReference type="OrthoDB" id="7229284at2"/>
<dbReference type="Gene3D" id="3.40.50.2000">
    <property type="entry name" value="Glycogen Phosphorylase B"/>
    <property type="match status" value="2"/>
</dbReference>